<feature type="transmembrane region" description="Helical" evidence="8">
    <location>
        <begin position="86"/>
        <end position="105"/>
    </location>
</feature>
<feature type="transmembrane region" description="Helical" evidence="8">
    <location>
        <begin position="111"/>
        <end position="132"/>
    </location>
</feature>
<dbReference type="GO" id="GO:0022857">
    <property type="term" value="F:transmembrane transporter activity"/>
    <property type="evidence" value="ECO:0007669"/>
    <property type="project" value="InterPro"/>
</dbReference>
<feature type="transmembrane region" description="Helical" evidence="8">
    <location>
        <begin position="235"/>
        <end position="253"/>
    </location>
</feature>
<dbReference type="PANTHER" id="PTHR42718:SF47">
    <property type="entry name" value="METHYL VIOLOGEN RESISTANCE PROTEIN SMVA"/>
    <property type="match status" value="1"/>
</dbReference>
<evidence type="ECO:0000256" key="3">
    <source>
        <dbReference type="ARBA" id="ARBA00022475"/>
    </source>
</evidence>
<keyword evidence="6 8" id="KW-0472">Membrane</keyword>
<dbReference type="SUPFAM" id="SSF103473">
    <property type="entry name" value="MFS general substrate transporter"/>
    <property type="match status" value="1"/>
</dbReference>
<feature type="transmembrane region" description="Helical" evidence="8">
    <location>
        <begin position="338"/>
        <end position="357"/>
    </location>
</feature>
<feature type="transmembrane region" description="Helical" evidence="8">
    <location>
        <begin position="144"/>
        <end position="164"/>
    </location>
</feature>
<dbReference type="InterPro" id="IPR036259">
    <property type="entry name" value="MFS_trans_sf"/>
</dbReference>
<feature type="transmembrane region" description="Helical" evidence="8">
    <location>
        <begin position="310"/>
        <end position="331"/>
    </location>
</feature>
<evidence type="ECO:0000256" key="1">
    <source>
        <dbReference type="ARBA" id="ARBA00004651"/>
    </source>
</evidence>
<feature type="region of interest" description="Disordered" evidence="7">
    <location>
        <begin position="507"/>
        <end position="551"/>
    </location>
</feature>
<dbReference type="PROSITE" id="PS50850">
    <property type="entry name" value="MFS"/>
    <property type="match status" value="1"/>
</dbReference>
<keyword evidence="11" id="KW-1185">Reference proteome</keyword>
<dbReference type="GO" id="GO:0005886">
    <property type="term" value="C:plasma membrane"/>
    <property type="evidence" value="ECO:0007669"/>
    <property type="project" value="UniProtKB-SubCell"/>
</dbReference>
<feature type="transmembrane region" description="Helical" evidence="8">
    <location>
        <begin position="206"/>
        <end position="223"/>
    </location>
</feature>
<dbReference type="InterPro" id="IPR011701">
    <property type="entry name" value="MFS"/>
</dbReference>
<evidence type="ECO:0000256" key="7">
    <source>
        <dbReference type="SAM" id="MobiDB-lite"/>
    </source>
</evidence>
<comment type="subcellular location">
    <subcellularLocation>
        <location evidence="1">Cell membrane</location>
        <topology evidence="1">Multi-pass membrane protein</topology>
    </subcellularLocation>
</comment>
<dbReference type="Gene3D" id="1.20.1250.20">
    <property type="entry name" value="MFS general substrate transporter like domains"/>
    <property type="match status" value="1"/>
</dbReference>
<dbReference type="PANTHER" id="PTHR42718">
    <property type="entry name" value="MAJOR FACILITATOR SUPERFAMILY MULTIDRUG TRANSPORTER MFSC"/>
    <property type="match status" value="1"/>
</dbReference>
<protein>
    <submittedName>
        <fullName evidence="10">MFS transporter</fullName>
    </submittedName>
</protein>
<feature type="transmembrane region" description="Helical" evidence="8">
    <location>
        <begin position="170"/>
        <end position="194"/>
    </location>
</feature>
<dbReference type="CDD" id="cd17321">
    <property type="entry name" value="MFS_MMR_MDR_like"/>
    <property type="match status" value="1"/>
</dbReference>
<feature type="transmembrane region" description="Helical" evidence="8">
    <location>
        <begin position="21"/>
        <end position="42"/>
    </location>
</feature>
<organism evidence="10 11">
    <name type="scientific">Nocardiopsis eucommiae</name>
    <dbReference type="NCBI Taxonomy" id="2831970"/>
    <lineage>
        <taxon>Bacteria</taxon>
        <taxon>Bacillati</taxon>
        <taxon>Actinomycetota</taxon>
        <taxon>Actinomycetes</taxon>
        <taxon>Streptosporangiales</taxon>
        <taxon>Nocardiopsidaceae</taxon>
        <taxon>Nocardiopsis</taxon>
    </lineage>
</organism>
<name>A0A975QK71_9ACTN</name>
<keyword evidence="5 8" id="KW-1133">Transmembrane helix</keyword>
<dbReference type="Gene3D" id="1.20.1720.10">
    <property type="entry name" value="Multidrug resistance protein D"/>
    <property type="match status" value="1"/>
</dbReference>
<gene>
    <name evidence="10" type="ORF">KGD82_07500</name>
</gene>
<sequence>MSSQTPDAVGTRAGPKEWIGLAVLAMPTLLLSIDMTVLYLALPELSADLAPTSTQQLWILDIYAFMIGGFLVTMGALGDRIGRRRLLLIGAVVFGIASVLAAYSVSAEMLIVTRALLGLAGATLMPSTLALIRNMFEDPQQRAAAIGVWMMCFMSGMAIGPLVGGVVLQYFWWGAAFLIGVPVMVLLVVTAPFLLPEYKAPNAGRLDLLSAVMLLVTILPVIYALKEFASEGPGALSILALTFGLVVGTLFVLRQRRLADPLLDMDLFRNRTFSTALGSMLFGVMAMSAVMLFVTQYFQMIQGLSPLQAGLWLLPSVVGMMVGFMVAPALAAKIRPGVVIGGGLGLSVLGFLVLTQIDSGSGFALLIIGQVVLGMGISPLLALGTDLIVGSAPAEKAGSAAAMSETAGELGGALGVATLGSVGVAVYRSQMADAVPADVPTAAADSARETLAGAMAAAQQFPAEAQALLAPAQEAFTQGMNVAAGVSAALLVVVAILTTTLMRHIPPIGDAEPDDAGAQTPEDTTGPPRRGDGDAAPQAQEADRVPDSPQT</sequence>
<evidence type="ECO:0000313" key="11">
    <source>
        <dbReference type="Proteomes" id="UP000682416"/>
    </source>
</evidence>
<dbReference type="Proteomes" id="UP000682416">
    <property type="component" value="Chromosome"/>
</dbReference>
<dbReference type="InterPro" id="IPR020846">
    <property type="entry name" value="MFS_dom"/>
</dbReference>
<evidence type="ECO:0000256" key="8">
    <source>
        <dbReference type="SAM" id="Phobius"/>
    </source>
</evidence>
<keyword evidence="3" id="KW-1003">Cell membrane</keyword>
<evidence type="ECO:0000313" key="10">
    <source>
        <dbReference type="EMBL" id="QVJ02391.1"/>
    </source>
</evidence>
<reference evidence="10" key="1">
    <citation type="submission" date="2021-05" db="EMBL/GenBank/DDBJ databases">
        <authorList>
            <person name="Kaiqin L."/>
            <person name="Jian G."/>
        </authorList>
    </citation>
    <scope>NUCLEOTIDE SEQUENCE</scope>
    <source>
        <strain evidence="10">HDS5</strain>
    </source>
</reference>
<feature type="transmembrane region" description="Helical" evidence="8">
    <location>
        <begin position="273"/>
        <end position="298"/>
    </location>
</feature>
<dbReference type="EMBL" id="CP074402">
    <property type="protein sequence ID" value="QVJ02391.1"/>
    <property type="molecule type" value="Genomic_DNA"/>
</dbReference>
<evidence type="ECO:0000259" key="9">
    <source>
        <dbReference type="PROSITE" id="PS50850"/>
    </source>
</evidence>
<evidence type="ECO:0000256" key="2">
    <source>
        <dbReference type="ARBA" id="ARBA00022448"/>
    </source>
</evidence>
<dbReference type="AlphaFoldDB" id="A0A975QK71"/>
<evidence type="ECO:0000256" key="4">
    <source>
        <dbReference type="ARBA" id="ARBA00022692"/>
    </source>
</evidence>
<accession>A0A975QK71</accession>
<evidence type="ECO:0000256" key="6">
    <source>
        <dbReference type="ARBA" id="ARBA00023136"/>
    </source>
</evidence>
<feature type="transmembrane region" description="Helical" evidence="8">
    <location>
        <begin position="410"/>
        <end position="427"/>
    </location>
</feature>
<dbReference type="KEGG" id="nec:KGD82_07500"/>
<proteinExistence type="predicted"/>
<dbReference type="Pfam" id="PF07690">
    <property type="entry name" value="MFS_1"/>
    <property type="match status" value="1"/>
</dbReference>
<feature type="transmembrane region" description="Helical" evidence="8">
    <location>
        <begin position="482"/>
        <end position="502"/>
    </location>
</feature>
<feature type="transmembrane region" description="Helical" evidence="8">
    <location>
        <begin position="363"/>
        <end position="389"/>
    </location>
</feature>
<keyword evidence="2" id="KW-0813">Transport</keyword>
<keyword evidence="4 8" id="KW-0812">Transmembrane</keyword>
<feature type="domain" description="Major facilitator superfamily (MFS) profile" evidence="9">
    <location>
        <begin position="20"/>
        <end position="506"/>
    </location>
</feature>
<feature type="transmembrane region" description="Helical" evidence="8">
    <location>
        <begin position="57"/>
        <end position="77"/>
    </location>
</feature>
<feature type="compositionally biased region" description="Basic and acidic residues" evidence="7">
    <location>
        <begin position="541"/>
        <end position="551"/>
    </location>
</feature>
<evidence type="ECO:0000256" key="5">
    <source>
        <dbReference type="ARBA" id="ARBA00022989"/>
    </source>
</evidence>